<dbReference type="EMBL" id="CP003273">
    <property type="protein sequence ID" value="AGL01302.1"/>
    <property type="molecule type" value="Genomic_DNA"/>
</dbReference>
<evidence type="ECO:0000313" key="2">
    <source>
        <dbReference type="Proteomes" id="UP000013520"/>
    </source>
</evidence>
<dbReference type="RefSeq" id="WP_006522482.1">
    <property type="nucleotide sequence ID" value="NC_021184.1"/>
</dbReference>
<dbReference type="InterPro" id="IPR029063">
    <property type="entry name" value="SAM-dependent_MTases_sf"/>
</dbReference>
<reference evidence="1 2" key="1">
    <citation type="submission" date="2012-01" db="EMBL/GenBank/DDBJ databases">
        <title>Complete sequence of Desulfotomaculum gibsoniae DSM 7213.</title>
        <authorList>
            <consortium name="US DOE Joint Genome Institute"/>
            <person name="Lucas S."/>
            <person name="Han J."/>
            <person name="Lapidus A."/>
            <person name="Cheng J.-F."/>
            <person name="Goodwin L."/>
            <person name="Pitluck S."/>
            <person name="Peters L."/>
            <person name="Ovchinnikova G."/>
            <person name="Teshima H."/>
            <person name="Detter J.C."/>
            <person name="Han C."/>
            <person name="Tapia R."/>
            <person name="Land M."/>
            <person name="Hauser L."/>
            <person name="Kyrpides N."/>
            <person name="Ivanova N."/>
            <person name="Pagani I."/>
            <person name="Parshina S."/>
            <person name="Plugge C."/>
            <person name="Muyzer G."/>
            <person name="Kuever J."/>
            <person name="Ivanova A."/>
            <person name="Nazina T."/>
            <person name="Klenk H.-P."/>
            <person name="Brambilla E."/>
            <person name="Spring S."/>
            <person name="Stams A.F."/>
            <person name="Woyke T."/>
        </authorList>
    </citation>
    <scope>NUCLEOTIDE SEQUENCE [LARGE SCALE GENOMIC DNA]</scope>
    <source>
        <strain evidence="1 2">DSM 7213</strain>
    </source>
</reference>
<protein>
    <recommendedName>
        <fullName evidence="3">Class I SAM-dependent methyltransferase</fullName>
    </recommendedName>
</protein>
<organism evidence="1 2">
    <name type="scientific">Desulfoscipio gibsoniae DSM 7213</name>
    <dbReference type="NCBI Taxonomy" id="767817"/>
    <lineage>
        <taxon>Bacteria</taxon>
        <taxon>Bacillati</taxon>
        <taxon>Bacillota</taxon>
        <taxon>Clostridia</taxon>
        <taxon>Eubacteriales</taxon>
        <taxon>Desulfallaceae</taxon>
        <taxon>Desulfoscipio</taxon>
    </lineage>
</organism>
<proteinExistence type="predicted"/>
<accession>R4KI36</accession>
<sequence length="224" mass="25882">MSLELFGYKSVQEKINREKQWMKNNFADCPVKYNPEAAWRQNAVICRLSLLKPYCSVFGIYQILNKEFNETLAAEVNDLNLSPVLEVGAGNGDLANVLRSRGVALAAVDNYTETLPQGYWTNEVMPENMDYRAALKKYSPQLVICSWMPEGCDWTSDFRATSSVDAYILIGEEDKIIWGDYPGWHSRVLKEPNKWSLCRLDNGVDFERPELWWRHSKVVLFKRI</sequence>
<evidence type="ECO:0000313" key="1">
    <source>
        <dbReference type="EMBL" id="AGL01302.1"/>
    </source>
</evidence>
<dbReference type="STRING" id="767817.Desgi_1854"/>
<evidence type="ECO:0008006" key="3">
    <source>
        <dbReference type="Google" id="ProtNLM"/>
    </source>
</evidence>
<keyword evidence="2" id="KW-1185">Reference proteome</keyword>
<dbReference type="AlphaFoldDB" id="R4KI36"/>
<dbReference type="HOGENOM" id="CLU_1233400_0_0_9"/>
<dbReference type="SUPFAM" id="SSF53335">
    <property type="entry name" value="S-adenosyl-L-methionine-dependent methyltransferases"/>
    <property type="match status" value="1"/>
</dbReference>
<gene>
    <name evidence="1" type="ORF">Desgi_1854</name>
</gene>
<dbReference type="OrthoDB" id="2539613at2"/>
<name>R4KI36_9FIRM</name>
<dbReference type="Proteomes" id="UP000013520">
    <property type="component" value="Chromosome"/>
</dbReference>
<dbReference type="eggNOG" id="ENOG5031M0A">
    <property type="taxonomic scope" value="Bacteria"/>
</dbReference>
<dbReference type="KEGG" id="dgi:Desgi_1854"/>